<keyword evidence="2" id="KW-0378">Hydrolase</keyword>
<comment type="caution">
    <text evidence="2">The sequence shown here is derived from an EMBL/GenBank/DDBJ whole genome shotgun (WGS) entry which is preliminary data.</text>
</comment>
<dbReference type="InterPro" id="IPR011059">
    <property type="entry name" value="Metal-dep_hydrolase_composite"/>
</dbReference>
<dbReference type="AlphaFoldDB" id="A0A2W5U283"/>
<dbReference type="Pfam" id="PF07969">
    <property type="entry name" value="Amidohydro_3"/>
    <property type="match status" value="1"/>
</dbReference>
<dbReference type="InterPro" id="IPR013108">
    <property type="entry name" value="Amidohydro_3"/>
</dbReference>
<dbReference type="CDD" id="cd01300">
    <property type="entry name" value="YtcJ_like"/>
    <property type="match status" value="1"/>
</dbReference>
<dbReference type="EMBL" id="QFQP01000001">
    <property type="protein sequence ID" value="PZR18586.1"/>
    <property type="molecule type" value="Genomic_DNA"/>
</dbReference>
<accession>A0A2W5U283</accession>
<dbReference type="InterPro" id="IPR032466">
    <property type="entry name" value="Metal_Hydrolase"/>
</dbReference>
<dbReference type="PROSITE" id="PS51257">
    <property type="entry name" value="PROKAR_LIPOPROTEIN"/>
    <property type="match status" value="1"/>
</dbReference>
<dbReference type="InterPro" id="IPR033932">
    <property type="entry name" value="YtcJ-like"/>
</dbReference>
<dbReference type="Gene3D" id="3.20.20.140">
    <property type="entry name" value="Metal-dependent hydrolases"/>
    <property type="match status" value="1"/>
</dbReference>
<dbReference type="Proteomes" id="UP000249061">
    <property type="component" value="Unassembled WGS sequence"/>
</dbReference>
<organism evidence="2 3">
    <name type="scientific">Archangium gephyra</name>
    <dbReference type="NCBI Taxonomy" id="48"/>
    <lineage>
        <taxon>Bacteria</taxon>
        <taxon>Pseudomonadati</taxon>
        <taxon>Myxococcota</taxon>
        <taxon>Myxococcia</taxon>
        <taxon>Myxococcales</taxon>
        <taxon>Cystobacterineae</taxon>
        <taxon>Archangiaceae</taxon>
        <taxon>Archangium</taxon>
    </lineage>
</organism>
<reference evidence="2 3" key="1">
    <citation type="submission" date="2017-08" db="EMBL/GenBank/DDBJ databases">
        <title>Infants hospitalized years apart are colonized by the same room-sourced microbial strains.</title>
        <authorList>
            <person name="Brooks B."/>
            <person name="Olm M.R."/>
            <person name="Firek B.A."/>
            <person name="Baker R."/>
            <person name="Thomas B.C."/>
            <person name="Morowitz M.J."/>
            <person name="Banfield J.F."/>
        </authorList>
    </citation>
    <scope>NUCLEOTIDE SEQUENCE [LARGE SCALE GENOMIC DNA]</scope>
    <source>
        <strain evidence="2">S2_003_000_R2_14</strain>
    </source>
</reference>
<evidence type="ECO:0000313" key="3">
    <source>
        <dbReference type="Proteomes" id="UP000249061"/>
    </source>
</evidence>
<dbReference type="SUPFAM" id="SSF51338">
    <property type="entry name" value="Composite domain of metallo-dependent hydrolases"/>
    <property type="match status" value="1"/>
</dbReference>
<protein>
    <submittedName>
        <fullName evidence="2">Amidohydrolase</fullName>
    </submittedName>
</protein>
<dbReference type="PANTHER" id="PTHR22642">
    <property type="entry name" value="IMIDAZOLONEPROPIONASE"/>
    <property type="match status" value="1"/>
</dbReference>
<dbReference type="GO" id="GO:0016810">
    <property type="term" value="F:hydrolase activity, acting on carbon-nitrogen (but not peptide) bonds"/>
    <property type="evidence" value="ECO:0007669"/>
    <property type="project" value="InterPro"/>
</dbReference>
<sequence>MRVVVASLLVVFAGCVKRVRTPDTTIVFTAKRIHTNDPGKPLAQAVAWKHGTIVAVGSRAEVLDAAGSDVIVEDFPDSVIVPGLVDSHGHLAALGRALSVVSLEGTRSPEEVLTRVKAAPRSAFQDEWLVGRGWDQNDWAVQEFPNRTALDVAFPSTPVVLTRVDGHAAWVNGEALRRAGLSAKSKDPAGGQILRDAKGEPTGVLVDNAIDLVTVKMPQPGDEQLQQRLKLALETCARLGLTQVHDAGMDLRTLRLLQSWDMFGVLPIRLYVMADGQSEHDAEQFIGLGPFGGRHVELRAVKLVLDGALGSRGAALNAPYSDAPTQKGHLLLTADAFRARARAFADAGFQIAVHAIGDLTNELVLETLKELEPTRHRHRVEHAQVLRAEDVEKFAKYGLIASFQPTHATSDMPWAEARLGAERTKFAYAWKSVLLTGAHVTFGSDFPVESPNPLLGLYAARTRRDANGAPKEGWMPEQTLSGEEALAGFTTGAAWASFAEKRRGRLEAGFDADLVVLPVDPVTDAPEKLLDAKVQVTVVGGVDVYRAP</sequence>
<name>A0A2W5U283_9BACT</name>
<evidence type="ECO:0000259" key="1">
    <source>
        <dbReference type="Pfam" id="PF07969"/>
    </source>
</evidence>
<evidence type="ECO:0000313" key="2">
    <source>
        <dbReference type="EMBL" id="PZR18586.1"/>
    </source>
</evidence>
<dbReference type="PANTHER" id="PTHR22642:SF2">
    <property type="entry name" value="PROTEIN LONG AFTER FAR-RED 3"/>
    <property type="match status" value="1"/>
</dbReference>
<dbReference type="Gene3D" id="3.10.310.70">
    <property type="match status" value="1"/>
</dbReference>
<dbReference type="Gene3D" id="2.30.40.10">
    <property type="entry name" value="Urease, subunit C, domain 1"/>
    <property type="match status" value="1"/>
</dbReference>
<dbReference type="SUPFAM" id="SSF51556">
    <property type="entry name" value="Metallo-dependent hydrolases"/>
    <property type="match status" value="1"/>
</dbReference>
<gene>
    <name evidence="2" type="ORF">DI536_01515</name>
</gene>
<feature type="domain" description="Amidohydrolase 3" evidence="1">
    <location>
        <begin position="79"/>
        <end position="545"/>
    </location>
</feature>
<proteinExistence type="predicted"/>